<dbReference type="EC" id="2.7.13.3" evidence="2"/>
<keyword evidence="8" id="KW-1133">Transmembrane helix</keyword>
<comment type="catalytic activity">
    <reaction evidence="1">
        <text>ATP + protein L-histidine = ADP + protein N-phospho-L-histidine.</text>
        <dbReference type="EC" id="2.7.13.3"/>
    </reaction>
</comment>
<dbReference type="AlphaFoldDB" id="A0A5C6U5Z5"/>
<dbReference type="Pfam" id="PF07568">
    <property type="entry name" value="HisKA_2"/>
    <property type="match status" value="1"/>
</dbReference>
<dbReference type="InterPro" id="IPR003594">
    <property type="entry name" value="HATPase_dom"/>
</dbReference>
<dbReference type="Proteomes" id="UP000321129">
    <property type="component" value="Unassembled WGS sequence"/>
</dbReference>
<feature type="transmembrane region" description="Helical" evidence="8">
    <location>
        <begin position="71"/>
        <end position="88"/>
    </location>
</feature>
<keyword evidence="5" id="KW-0547">Nucleotide-binding</keyword>
<evidence type="ECO:0000256" key="2">
    <source>
        <dbReference type="ARBA" id="ARBA00012438"/>
    </source>
</evidence>
<dbReference type="Gene3D" id="1.20.120.620">
    <property type="entry name" value="Backbone structure of the membrane domain of e. Coli histidine kinase receptor kdpd"/>
    <property type="match status" value="1"/>
</dbReference>
<dbReference type="SUPFAM" id="SSF55874">
    <property type="entry name" value="ATPase domain of HSP90 chaperone/DNA topoisomerase II/histidine kinase"/>
    <property type="match status" value="1"/>
</dbReference>
<keyword evidence="4" id="KW-0808">Transferase</keyword>
<feature type="transmembrane region" description="Helical" evidence="8">
    <location>
        <begin position="44"/>
        <end position="65"/>
    </location>
</feature>
<evidence type="ECO:0000256" key="1">
    <source>
        <dbReference type="ARBA" id="ARBA00000085"/>
    </source>
</evidence>
<dbReference type="InterPro" id="IPR011495">
    <property type="entry name" value="Sig_transdc_His_kin_sub2_dim/P"/>
</dbReference>
<feature type="transmembrane region" description="Helical" evidence="8">
    <location>
        <begin position="124"/>
        <end position="144"/>
    </location>
</feature>
<keyword evidence="12" id="KW-1185">Reference proteome</keyword>
<feature type="transmembrane region" description="Helical" evidence="8">
    <location>
        <begin position="95"/>
        <end position="118"/>
    </location>
</feature>
<dbReference type="Pfam" id="PF13581">
    <property type="entry name" value="HATPase_c_2"/>
    <property type="match status" value="1"/>
</dbReference>
<keyword evidence="6" id="KW-0418">Kinase</keyword>
<dbReference type="Gene3D" id="3.30.450.20">
    <property type="entry name" value="PAS domain"/>
    <property type="match status" value="1"/>
</dbReference>
<dbReference type="InterPro" id="IPR036890">
    <property type="entry name" value="HATPase_C_sf"/>
</dbReference>
<evidence type="ECO:0000256" key="7">
    <source>
        <dbReference type="ARBA" id="ARBA00022840"/>
    </source>
</evidence>
<evidence type="ECO:0000313" key="12">
    <source>
        <dbReference type="Proteomes" id="UP000321129"/>
    </source>
</evidence>
<dbReference type="EMBL" id="VOPY01000003">
    <property type="protein sequence ID" value="TXC68274.1"/>
    <property type="molecule type" value="Genomic_DNA"/>
</dbReference>
<protein>
    <recommendedName>
        <fullName evidence="2">histidine kinase</fullName>
        <ecNumber evidence="2">2.7.13.3</ecNumber>
    </recommendedName>
</protein>
<dbReference type="SMART" id="SM00911">
    <property type="entry name" value="HWE_HK"/>
    <property type="match status" value="1"/>
</dbReference>
<dbReference type="SMART" id="SM00387">
    <property type="entry name" value="HATPase_c"/>
    <property type="match status" value="1"/>
</dbReference>
<evidence type="ECO:0000256" key="4">
    <source>
        <dbReference type="ARBA" id="ARBA00022679"/>
    </source>
</evidence>
<dbReference type="Gene3D" id="3.30.565.10">
    <property type="entry name" value="Histidine kinase-like ATPase, C-terminal domain"/>
    <property type="match status" value="1"/>
</dbReference>
<keyword evidence="7" id="KW-0067">ATP-binding</keyword>
<evidence type="ECO:0000256" key="6">
    <source>
        <dbReference type="ARBA" id="ARBA00022777"/>
    </source>
</evidence>
<evidence type="ECO:0000256" key="3">
    <source>
        <dbReference type="ARBA" id="ARBA00022553"/>
    </source>
</evidence>
<name>A0A5C6U5Z5_9SPHN</name>
<evidence type="ECO:0000256" key="8">
    <source>
        <dbReference type="SAM" id="Phobius"/>
    </source>
</evidence>
<dbReference type="PANTHER" id="PTHR41523">
    <property type="entry name" value="TWO-COMPONENT SYSTEM SENSOR PROTEIN"/>
    <property type="match status" value="1"/>
</dbReference>
<feature type="domain" description="Signal transduction histidine kinase HWE region" evidence="10">
    <location>
        <begin position="161"/>
        <end position="244"/>
    </location>
</feature>
<evidence type="ECO:0000259" key="10">
    <source>
        <dbReference type="SMART" id="SM00911"/>
    </source>
</evidence>
<keyword evidence="8" id="KW-0812">Transmembrane</keyword>
<evidence type="ECO:0000313" key="11">
    <source>
        <dbReference type="EMBL" id="TXC68274.1"/>
    </source>
</evidence>
<dbReference type="PANTHER" id="PTHR41523:SF8">
    <property type="entry name" value="ETHYLENE RESPONSE SENSOR PROTEIN"/>
    <property type="match status" value="1"/>
</dbReference>
<comment type="caution">
    <text evidence="11">The sequence shown here is derived from an EMBL/GenBank/DDBJ whole genome shotgun (WGS) entry which is preliminary data.</text>
</comment>
<dbReference type="InterPro" id="IPR011102">
    <property type="entry name" value="Sig_transdc_His_kinase_HWE"/>
</dbReference>
<evidence type="ECO:0000256" key="5">
    <source>
        <dbReference type="ARBA" id="ARBA00022741"/>
    </source>
</evidence>
<keyword evidence="3" id="KW-0597">Phosphoprotein</keyword>
<proteinExistence type="predicted"/>
<organism evidence="11 12">
    <name type="scientific">Flavisphingopyxis soli</name>
    <dbReference type="NCBI Taxonomy" id="2601267"/>
    <lineage>
        <taxon>Bacteria</taxon>
        <taxon>Pseudomonadati</taxon>
        <taxon>Pseudomonadota</taxon>
        <taxon>Alphaproteobacteria</taxon>
        <taxon>Sphingomonadales</taxon>
        <taxon>Sphingopyxidaceae</taxon>
        <taxon>Flavisphingopyxis</taxon>
    </lineage>
</organism>
<reference evidence="11 12" key="1">
    <citation type="submission" date="2019-08" db="EMBL/GenBank/DDBJ databases">
        <title>Sphingorhabdus soil sp. nov., isolated from arctic soil.</title>
        <authorList>
            <person name="Liu Y."/>
        </authorList>
    </citation>
    <scope>NUCLEOTIDE SEQUENCE [LARGE SCALE GENOMIC DNA]</scope>
    <source>
        <strain evidence="11 12">D-2Q-5-6</strain>
    </source>
</reference>
<gene>
    <name evidence="11" type="ORF">FSZ31_11350</name>
</gene>
<keyword evidence="8" id="KW-0472">Membrane</keyword>
<dbReference type="InterPro" id="IPR038318">
    <property type="entry name" value="KdpD_sf"/>
</dbReference>
<dbReference type="GO" id="GO:0005524">
    <property type="term" value="F:ATP binding"/>
    <property type="evidence" value="ECO:0007669"/>
    <property type="project" value="UniProtKB-KW"/>
</dbReference>
<feature type="domain" description="Histidine kinase/HSP90-like ATPase" evidence="9">
    <location>
        <begin position="257"/>
        <end position="350"/>
    </location>
</feature>
<dbReference type="GO" id="GO:0004673">
    <property type="term" value="F:protein histidine kinase activity"/>
    <property type="evidence" value="ECO:0007669"/>
    <property type="project" value="UniProtKB-EC"/>
</dbReference>
<evidence type="ECO:0000259" key="9">
    <source>
        <dbReference type="SMART" id="SM00387"/>
    </source>
</evidence>
<sequence length="350" mass="38129">MRCRNERRFALSELNLAPVRPASVRNQLVKLDIVDRLHPLIPPLLAQLLFAVLCSISAVVVRSLIDMVAPGAGPFGMIMPFVLVATLFGRWQSGLATHLFLVLHTWYYILPIAGSFAFDNPNDGPRIAVNFFSGLAIVGLGELFRRSVRAAVEDREMLIREIDHRVANNFASILSMLRLQRSRVDDASVRDALDTASGRVESYARAHQSLYRDGASDERVDMPSYLGDLCAALESVLSEVSGAAIRCWIDDIALPRDQAVTLGLIVNEVATNSAKHAFGQSREGLISVKLDHRDSQIVLSVSDNGSGMAQTERPGGLGMSLITALAKQAGAEVERDSGPEGTSFRFVMEG</sequence>
<accession>A0A5C6U5Z5</accession>